<evidence type="ECO:0008006" key="3">
    <source>
        <dbReference type="Google" id="ProtNLM"/>
    </source>
</evidence>
<dbReference type="InterPro" id="IPR038128">
    <property type="entry name" value="Gamma_PGA_hydro_sf"/>
</dbReference>
<protein>
    <recommendedName>
        <fullName evidence="3">Phage-related replication protein YjqB, UPF0714/DUF867 family</fullName>
    </recommendedName>
</protein>
<dbReference type="OrthoDB" id="305888at2157"/>
<accession>A0A1H8UPB6</accession>
<dbReference type="InterPro" id="IPR008585">
    <property type="entry name" value="Gamma_PGA_hydro"/>
</dbReference>
<dbReference type="AlphaFoldDB" id="A0A1H8UPB6"/>
<dbReference type="EMBL" id="FODV01000012">
    <property type="protein sequence ID" value="SEP05060.1"/>
    <property type="molecule type" value="Genomic_DNA"/>
</dbReference>
<gene>
    <name evidence="1" type="ORF">SAMN04487948_11211</name>
</gene>
<dbReference type="Proteomes" id="UP000199126">
    <property type="component" value="Unassembled WGS sequence"/>
</dbReference>
<dbReference type="InterPro" id="IPR006311">
    <property type="entry name" value="TAT_signal"/>
</dbReference>
<name>A0A1H8UPB6_9EURY</name>
<dbReference type="Gene3D" id="3.40.630.100">
    <property type="entry name" value="Poly-gamma-glutamate hydrolase, zinc-binding motif"/>
    <property type="match status" value="1"/>
</dbReference>
<dbReference type="PROSITE" id="PS51318">
    <property type="entry name" value="TAT"/>
    <property type="match status" value="1"/>
</dbReference>
<dbReference type="RefSeq" id="WP_211609191.1">
    <property type="nucleotide sequence ID" value="NZ_FODV01000012.1"/>
</dbReference>
<proteinExistence type="predicted"/>
<keyword evidence="2" id="KW-1185">Reference proteome</keyword>
<sequence>MPNQTRRNFLASGAVFGVGGVDSVSRLLSVSSAETETTLRLKSSDTVASKDVCHLPRSFAADLGVAEGEQVRLYYDGKPVVFTVRVHDGTFGAVDDSGRERLGAPNGVWSVDVDDRVVHPSIDRATASDQGEFLERVVSGTTSAVALAPHGGYIEYGTDSQAVQFAAQSGATAWYCSGWWPGGGAYRRWHVSSTDIHSASFPKLGRIADDGFDAAVSFHGWSEPHLAVGGAAPEELRADVRDEIEAVVDGAFDVRLSTDATRSGTAPDNVVNRLTASGRDGIQLEQPLVARKEYGQEIAETVADVFCVE</sequence>
<reference evidence="2" key="1">
    <citation type="submission" date="2016-10" db="EMBL/GenBank/DDBJ databases">
        <authorList>
            <person name="Varghese N."/>
            <person name="Submissions S."/>
        </authorList>
    </citation>
    <scope>NUCLEOTIDE SEQUENCE [LARGE SCALE GENOMIC DNA]</scope>
    <source>
        <strain evidence="2">CGMCC 1.10121</strain>
    </source>
</reference>
<organism evidence="1 2">
    <name type="scientific">Halogranum amylolyticum</name>
    <dbReference type="NCBI Taxonomy" id="660520"/>
    <lineage>
        <taxon>Archaea</taxon>
        <taxon>Methanobacteriati</taxon>
        <taxon>Methanobacteriota</taxon>
        <taxon>Stenosarchaea group</taxon>
        <taxon>Halobacteria</taxon>
        <taxon>Halobacteriales</taxon>
        <taxon>Haloferacaceae</taxon>
    </lineage>
</organism>
<dbReference type="Pfam" id="PF05908">
    <property type="entry name" value="Gamma_PGA_hydro"/>
    <property type="match status" value="1"/>
</dbReference>
<evidence type="ECO:0000313" key="2">
    <source>
        <dbReference type="Proteomes" id="UP000199126"/>
    </source>
</evidence>
<evidence type="ECO:0000313" key="1">
    <source>
        <dbReference type="EMBL" id="SEP05060.1"/>
    </source>
</evidence>